<name>A0ABM1A2D8_APLCA</name>
<comment type="subcellular location">
    <subcellularLocation>
        <location evidence="1">Membrane</location>
        <topology evidence="1">Multi-pass membrane protein</topology>
    </subcellularLocation>
</comment>
<dbReference type="PROSITE" id="PS50262">
    <property type="entry name" value="G_PROTEIN_RECEP_F1_2"/>
    <property type="match status" value="1"/>
</dbReference>
<evidence type="ECO:0000313" key="11">
    <source>
        <dbReference type="RefSeq" id="XP_012939434.2"/>
    </source>
</evidence>
<evidence type="ECO:0000256" key="4">
    <source>
        <dbReference type="ARBA" id="ARBA00023040"/>
    </source>
</evidence>
<dbReference type="Proteomes" id="UP000694888">
    <property type="component" value="Unplaced"/>
</dbReference>
<dbReference type="Pfam" id="PF00001">
    <property type="entry name" value="7tm_1"/>
    <property type="match status" value="1"/>
</dbReference>
<evidence type="ECO:0000256" key="6">
    <source>
        <dbReference type="ARBA" id="ARBA00023170"/>
    </source>
</evidence>
<feature type="domain" description="G-protein coupled receptors family 1 profile" evidence="9">
    <location>
        <begin position="1"/>
        <end position="106"/>
    </location>
</feature>
<evidence type="ECO:0000256" key="7">
    <source>
        <dbReference type="ARBA" id="ARBA00023224"/>
    </source>
</evidence>
<dbReference type="PROSITE" id="PS00237">
    <property type="entry name" value="G_PROTEIN_RECEP_F1_1"/>
    <property type="match status" value="1"/>
</dbReference>
<dbReference type="PANTHER" id="PTHR45695">
    <property type="entry name" value="LEUCOKININ RECEPTOR-RELATED"/>
    <property type="match status" value="1"/>
</dbReference>
<reference evidence="11" key="1">
    <citation type="submission" date="2025-08" db="UniProtKB">
        <authorList>
            <consortium name="RefSeq"/>
        </authorList>
    </citation>
    <scope>IDENTIFICATION</scope>
</reference>
<keyword evidence="10" id="KW-1185">Reference proteome</keyword>
<keyword evidence="5 8" id="KW-0472">Membrane</keyword>
<dbReference type="PANTHER" id="PTHR45695:SF9">
    <property type="entry name" value="LEUCOKININ RECEPTOR"/>
    <property type="match status" value="1"/>
</dbReference>
<evidence type="ECO:0000256" key="5">
    <source>
        <dbReference type="ARBA" id="ARBA00023136"/>
    </source>
</evidence>
<sequence length="106" mass="11429">MNLAQALTTDWTLGSLACKLVPFFTQVSIAANALTLCCMAAERYLAIVYPLKFTSFHTRQRALAVLGLVWLVAVVAAGPHVHFYDTDTLCGALLAGGHCRPDAKHV</sequence>
<evidence type="ECO:0000256" key="3">
    <source>
        <dbReference type="ARBA" id="ARBA00022989"/>
    </source>
</evidence>
<evidence type="ECO:0000259" key="9">
    <source>
        <dbReference type="PROSITE" id="PS50262"/>
    </source>
</evidence>
<dbReference type="Gene3D" id="1.20.1070.10">
    <property type="entry name" value="Rhodopsin 7-helix transmembrane proteins"/>
    <property type="match status" value="1"/>
</dbReference>
<keyword evidence="6 11" id="KW-0675">Receptor</keyword>
<keyword evidence="2 8" id="KW-0812">Transmembrane</keyword>
<dbReference type="InterPro" id="IPR000276">
    <property type="entry name" value="GPCR_Rhodpsn"/>
</dbReference>
<keyword evidence="3 8" id="KW-1133">Transmembrane helix</keyword>
<evidence type="ECO:0000256" key="2">
    <source>
        <dbReference type="ARBA" id="ARBA00022692"/>
    </source>
</evidence>
<organism evidence="10 11">
    <name type="scientific">Aplysia californica</name>
    <name type="common">California sea hare</name>
    <dbReference type="NCBI Taxonomy" id="6500"/>
    <lineage>
        <taxon>Eukaryota</taxon>
        <taxon>Metazoa</taxon>
        <taxon>Spiralia</taxon>
        <taxon>Lophotrochozoa</taxon>
        <taxon>Mollusca</taxon>
        <taxon>Gastropoda</taxon>
        <taxon>Heterobranchia</taxon>
        <taxon>Euthyneura</taxon>
        <taxon>Tectipleura</taxon>
        <taxon>Aplysiida</taxon>
        <taxon>Aplysioidea</taxon>
        <taxon>Aplysiidae</taxon>
        <taxon>Aplysia</taxon>
    </lineage>
</organism>
<feature type="non-terminal residue" evidence="11">
    <location>
        <position position="106"/>
    </location>
</feature>
<dbReference type="GeneID" id="106012119"/>
<feature type="transmembrane region" description="Helical" evidence="8">
    <location>
        <begin position="62"/>
        <end position="84"/>
    </location>
</feature>
<evidence type="ECO:0000256" key="1">
    <source>
        <dbReference type="ARBA" id="ARBA00004141"/>
    </source>
</evidence>
<accession>A0ABM1A2D8</accession>
<keyword evidence="4" id="KW-0297">G-protein coupled receptor</keyword>
<dbReference type="RefSeq" id="XP_012939434.2">
    <property type="nucleotide sequence ID" value="XM_013083980.2"/>
</dbReference>
<evidence type="ECO:0000256" key="8">
    <source>
        <dbReference type="SAM" id="Phobius"/>
    </source>
</evidence>
<evidence type="ECO:0000313" key="10">
    <source>
        <dbReference type="Proteomes" id="UP000694888"/>
    </source>
</evidence>
<dbReference type="SUPFAM" id="SSF81321">
    <property type="entry name" value="Family A G protein-coupled receptor-like"/>
    <property type="match status" value="1"/>
</dbReference>
<protein>
    <submittedName>
        <fullName evidence="11">Galanin receptor type 2</fullName>
    </submittedName>
</protein>
<proteinExistence type="predicted"/>
<dbReference type="InterPro" id="IPR017452">
    <property type="entry name" value="GPCR_Rhodpsn_7TM"/>
</dbReference>
<keyword evidence="7" id="KW-0807">Transducer</keyword>
<feature type="transmembrane region" description="Helical" evidence="8">
    <location>
        <begin position="20"/>
        <end position="41"/>
    </location>
</feature>
<gene>
    <name evidence="11" type="primary">LOC106012119</name>
</gene>